<feature type="domain" description="ABC transporter" evidence="7">
    <location>
        <begin position="30"/>
        <end position="266"/>
    </location>
</feature>
<dbReference type="FunFam" id="3.40.50.300:FF:000201">
    <property type="entry name" value="Glycine betaine/L-proline ABC transporter ATP-binding protein"/>
    <property type="match status" value="1"/>
</dbReference>
<dbReference type="InterPro" id="IPR027417">
    <property type="entry name" value="P-loop_NTPase"/>
</dbReference>
<sequence length="392" mass="43847">MTKPLISISGLYKIFGDNPQSVLPMVKSGASKEEVLEKTGHTVGLKDINLEIHKGEIFVIMGLSGSGKSTMIRHFNRLIDPTEGKIDVEGTDIMLNNPKELETFRRHKMSMVFQRFGLLPHRKVLDNVAYGLEIQGIEKTKRYERSQQWLDTVGLKGYEDQYPSQLSGGQQQRVGLARALCTDAEILLMDEAFSALDPLIRSEMQDQLIELQDKLQKTIIFITHDLDEALRLGDRIAILKDGELVQQGTPDEILLNPATDYVEAFVKDVNRARALTVETVMQKPSLRITATTIEDALKQMRSKNQDYGYHVTPEGYQGVLTQESLEAADCKSSENIDQSTYEDVPVVAPDVAIEQVLTETLSSDYSLPVVNDKGELTGTLEKDKVAEIFSDK</sequence>
<dbReference type="EC" id="7.6.2.9" evidence="6"/>
<proteinExistence type="inferred from homology"/>
<accession>A0AB39HD79</accession>
<dbReference type="Pfam" id="PF00571">
    <property type="entry name" value="CBS"/>
    <property type="match status" value="1"/>
</dbReference>
<evidence type="ECO:0000256" key="3">
    <source>
        <dbReference type="ARBA" id="ARBA00022741"/>
    </source>
</evidence>
<comment type="subcellular location">
    <subcellularLocation>
        <location evidence="6">Cell inner membrane</location>
        <topology evidence="6">Peripheral membrane protein</topology>
    </subcellularLocation>
</comment>
<comment type="catalytic activity">
    <reaction evidence="6">
        <text>a quaternary ammonium(out) + ATP + H2O = a quaternary ammonium(in) + ADP + phosphate + H(+)</text>
        <dbReference type="Rhea" id="RHEA:11036"/>
        <dbReference type="ChEBI" id="CHEBI:15377"/>
        <dbReference type="ChEBI" id="CHEBI:15378"/>
        <dbReference type="ChEBI" id="CHEBI:30616"/>
        <dbReference type="ChEBI" id="CHEBI:35267"/>
        <dbReference type="ChEBI" id="CHEBI:43474"/>
        <dbReference type="ChEBI" id="CHEBI:456216"/>
    </reaction>
</comment>
<dbReference type="GO" id="GO:0005524">
    <property type="term" value="F:ATP binding"/>
    <property type="evidence" value="ECO:0007669"/>
    <property type="project" value="UniProtKB-UniRule"/>
</dbReference>
<dbReference type="Gene3D" id="3.40.50.300">
    <property type="entry name" value="P-loop containing nucleotide triphosphate hydrolases"/>
    <property type="match status" value="1"/>
</dbReference>
<dbReference type="GO" id="GO:0016887">
    <property type="term" value="F:ATP hydrolysis activity"/>
    <property type="evidence" value="ECO:0007669"/>
    <property type="project" value="UniProtKB-UniRule"/>
</dbReference>
<evidence type="ECO:0000259" key="7">
    <source>
        <dbReference type="PROSITE" id="PS50893"/>
    </source>
</evidence>
<dbReference type="SUPFAM" id="SSF52540">
    <property type="entry name" value="P-loop containing nucleoside triphosphate hydrolases"/>
    <property type="match status" value="1"/>
</dbReference>
<dbReference type="PROSITE" id="PS00211">
    <property type="entry name" value="ABC_TRANSPORTER_1"/>
    <property type="match status" value="1"/>
</dbReference>
<keyword evidence="2 6" id="KW-0813">Transport</keyword>
<dbReference type="InterPro" id="IPR046342">
    <property type="entry name" value="CBS_dom_sf"/>
</dbReference>
<evidence type="ECO:0000256" key="1">
    <source>
        <dbReference type="ARBA" id="ARBA00005417"/>
    </source>
</evidence>
<gene>
    <name evidence="8" type="ORF">AB0763_06300</name>
</gene>
<dbReference type="PROSITE" id="PS50893">
    <property type="entry name" value="ABC_TRANSPORTER_2"/>
    <property type="match status" value="1"/>
</dbReference>
<keyword evidence="6" id="KW-1003">Cell membrane</keyword>
<evidence type="ECO:0000256" key="2">
    <source>
        <dbReference type="ARBA" id="ARBA00022448"/>
    </source>
</evidence>
<organism evidence="8">
    <name type="scientific">Vibrio sp. HB236076</name>
    <dbReference type="NCBI Taxonomy" id="3232307"/>
    <lineage>
        <taxon>Bacteria</taxon>
        <taxon>Pseudomonadati</taxon>
        <taxon>Pseudomonadota</taxon>
        <taxon>Gammaproteobacteria</taxon>
        <taxon>Vibrionales</taxon>
        <taxon>Vibrionaceae</taxon>
        <taxon>Vibrio</taxon>
    </lineage>
</organism>
<dbReference type="GO" id="GO:0006970">
    <property type="term" value="P:response to osmotic stress"/>
    <property type="evidence" value="ECO:0007669"/>
    <property type="project" value="UniProtKB-ARBA"/>
</dbReference>
<comment type="subunit">
    <text evidence="6">The complex is probably composed of two ATP-binding proteins, two transmembrane proteins and a solute-binding protein.</text>
</comment>
<evidence type="ECO:0000256" key="5">
    <source>
        <dbReference type="ARBA" id="ARBA00022970"/>
    </source>
</evidence>
<keyword evidence="4 6" id="KW-0067">ATP-binding</keyword>
<reference evidence="8" key="1">
    <citation type="submission" date="2024-07" db="EMBL/GenBank/DDBJ databases">
        <title>Genome Analysis of a Potential Novel Vibrio Species Secreting pH- and Thermo-stable Alginate Lyase and its Application in Producing Alginate Oligosaccharides.</title>
        <authorList>
            <person name="Huang H."/>
            <person name="Bao K."/>
        </authorList>
    </citation>
    <scope>NUCLEOTIDE SEQUENCE</scope>
    <source>
        <strain evidence="8">HB236076</strain>
    </source>
</reference>
<dbReference type="InterPro" id="IPR000644">
    <property type="entry name" value="CBS_dom"/>
</dbReference>
<dbReference type="InterPro" id="IPR051921">
    <property type="entry name" value="ABC_osmolyte_uptake_ATP-bind"/>
</dbReference>
<dbReference type="InterPro" id="IPR003439">
    <property type="entry name" value="ABC_transporter-like_ATP-bd"/>
</dbReference>
<evidence type="ECO:0000313" key="8">
    <source>
        <dbReference type="EMBL" id="XDK26246.1"/>
    </source>
</evidence>
<dbReference type="KEGG" id="vih:AB0763_06300"/>
<comment type="similarity">
    <text evidence="1 6">Belongs to the ABC transporter superfamily.</text>
</comment>
<dbReference type="Gene3D" id="3.10.580.10">
    <property type="entry name" value="CBS-domain"/>
    <property type="match status" value="1"/>
</dbReference>
<keyword evidence="6" id="KW-0997">Cell inner membrane</keyword>
<dbReference type="InterPro" id="IPR017871">
    <property type="entry name" value="ABC_transporter-like_CS"/>
</dbReference>
<dbReference type="SUPFAM" id="SSF54631">
    <property type="entry name" value="CBS-domain pair"/>
    <property type="match status" value="1"/>
</dbReference>
<dbReference type="EMBL" id="CP162601">
    <property type="protein sequence ID" value="XDK26246.1"/>
    <property type="molecule type" value="Genomic_DNA"/>
</dbReference>
<dbReference type="CDD" id="cd03294">
    <property type="entry name" value="ABC_Pro_Gly_Betaine"/>
    <property type="match status" value="1"/>
</dbReference>
<keyword evidence="3 6" id="KW-0547">Nucleotide-binding</keyword>
<dbReference type="GO" id="GO:0031460">
    <property type="term" value="P:glycine betaine transport"/>
    <property type="evidence" value="ECO:0007669"/>
    <property type="project" value="InterPro"/>
</dbReference>
<dbReference type="RefSeq" id="WP_306101586.1">
    <property type="nucleotide sequence ID" value="NZ_CP162601.1"/>
</dbReference>
<protein>
    <recommendedName>
        <fullName evidence="6">Quaternary amine transport ATP-binding protein</fullName>
        <ecNumber evidence="6">7.6.2.9</ecNumber>
    </recommendedName>
</protein>
<dbReference type="Pfam" id="PF00005">
    <property type="entry name" value="ABC_tran"/>
    <property type="match status" value="1"/>
</dbReference>
<dbReference type="GO" id="GO:0006865">
    <property type="term" value="P:amino acid transport"/>
    <property type="evidence" value="ECO:0007669"/>
    <property type="project" value="UniProtKB-UniRule"/>
</dbReference>
<evidence type="ECO:0000256" key="4">
    <source>
        <dbReference type="ARBA" id="ARBA00022840"/>
    </source>
</evidence>
<name>A0AB39HD79_9VIBR</name>
<dbReference type="AlphaFoldDB" id="A0AB39HD79"/>
<dbReference type="NCBIfam" id="TIGR01186">
    <property type="entry name" value="proV"/>
    <property type="match status" value="1"/>
</dbReference>
<evidence type="ECO:0000256" key="6">
    <source>
        <dbReference type="RuleBase" id="RU369116"/>
    </source>
</evidence>
<keyword evidence="5" id="KW-0029">Amino-acid transport</keyword>
<dbReference type="PANTHER" id="PTHR43869:SF1">
    <property type="entry name" value="GLYCINE BETAINE_PROLINE BETAINE TRANSPORT SYSTEM ATP-BINDING PROTEIN PROV"/>
    <property type="match status" value="1"/>
</dbReference>
<dbReference type="InterPro" id="IPR003593">
    <property type="entry name" value="AAA+_ATPase"/>
</dbReference>
<dbReference type="GO" id="GO:0015418">
    <property type="term" value="F:ABC-type quaternary ammonium compound transporting activity"/>
    <property type="evidence" value="ECO:0007669"/>
    <property type="project" value="UniProtKB-EC"/>
</dbReference>
<dbReference type="GO" id="GO:0005886">
    <property type="term" value="C:plasma membrane"/>
    <property type="evidence" value="ECO:0007669"/>
    <property type="project" value="UniProtKB-SubCell"/>
</dbReference>
<dbReference type="PANTHER" id="PTHR43869">
    <property type="entry name" value="GLYCINE BETAINE/PROLINE BETAINE TRANSPORT SYSTEM ATP-BINDING PROTEIN PROV"/>
    <property type="match status" value="1"/>
</dbReference>
<keyword evidence="6" id="KW-0472">Membrane</keyword>
<dbReference type="InterPro" id="IPR005892">
    <property type="entry name" value="Gly-betaine_transp_ATP-bd"/>
</dbReference>
<dbReference type="SMART" id="SM00382">
    <property type="entry name" value="AAA"/>
    <property type="match status" value="1"/>
</dbReference>